<gene>
    <name evidence="2" type="ORF">ERS417307_02752</name>
</gene>
<dbReference type="PANTHER" id="PTHR33408">
    <property type="entry name" value="TRANSPOSASE"/>
    <property type="match status" value="1"/>
</dbReference>
<dbReference type="Pfam" id="PF13751">
    <property type="entry name" value="DDE_Tnp_1_6"/>
    <property type="match status" value="1"/>
</dbReference>
<dbReference type="AlphaFoldDB" id="A0A174J0X5"/>
<dbReference type="Proteomes" id="UP000095419">
    <property type="component" value="Unassembled WGS sequence"/>
</dbReference>
<organism evidence="2 3">
    <name type="scientific">Bacteroides uniformis</name>
    <dbReference type="NCBI Taxonomy" id="820"/>
    <lineage>
        <taxon>Bacteria</taxon>
        <taxon>Pseudomonadati</taxon>
        <taxon>Bacteroidota</taxon>
        <taxon>Bacteroidia</taxon>
        <taxon>Bacteroidales</taxon>
        <taxon>Bacteroidaceae</taxon>
        <taxon>Bacteroides</taxon>
    </lineage>
</organism>
<feature type="domain" description="Transposase DDE" evidence="1">
    <location>
        <begin position="53"/>
        <end position="177"/>
    </location>
</feature>
<name>A0A174J0X5_BACUN</name>
<accession>A0A174J0X5</accession>
<evidence type="ECO:0000259" key="1">
    <source>
        <dbReference type="Pfam" id="PF13751"/>
    </source>
</evidence>
<dbReference type="PANTHER" id="PTHR33408:SF2">
    <property type="entry name" value="TRANSPOSASE DDE DOMAIN-CONTAINING PROTEIN"/>
    <property type="match status" value="1"/>
</dbReference>
<evidence type="ECO:0000313" key="2">
    <source>
        <dbReference type="EMBL" id="CUO93373.1"/>
    </source>
</evidence>
<proteinExistence type="predicted"/>
<dbReference type="EMBL" id="CYZF01000008">
    <property type="protein sequence ID" value="CUO93373.1"/>
    <property type="molecule type" value="Genomic_DNA"/>
</dbReference>
<evidence type="ECO:0000313" key="3">
    <source>
        <dbReference type="Proteomes" id="UP000095419"/>
    </source>
</evidence>
<reference evidence="2 3" key="1">
    <citation type="submission" date="2015-09" db="EMBL/GenBank/DDBJ databases">
        <authorList>
            <consortium name="Pathogen Informatics"/>
        </authorList>
    </citation>
    <scope>NUCLEOTIDE SEQUENCE [LARGE SCALE GENOMIC DNA]</scope>
    <source>
        <strain evidence="2 3">2789STDY5608791</strain>
    </source>
</reference>
<protein>
    <submittedName>
        <fullName evidence="2">Transposase</fullName>
    </submittedName>
</protein>
<dbReference type="InterPro" id="IPR025668">
    <property type="entry name" value="Tnp_DDE_dom"/>
</dbReference>
<sequence>MDDFHSLYGRYPDVSVCDAGYGSEENYLYAFRHGIETFIKYNYFHNEETDGMYCPTGQRMERLSDARRVTNNGFVQTISRYKARNYKGCPLRCRCYRSRSERIVQVNHRLRKIKEREREKLLSDEGLKYRSQRPQDVEAVFGNLKNNKHFKRFHLRGFKKVEIEFALLAIAYNLAKVAS</sequence>